<evidence type="ECO:0000259" key="7">
    <source>
        <dbReference type="PROSITE" id="PS50090"/>
    </source>
</evidence>
<feature type="domain" description="SANT" evidence="9">
    <location>
        <begin position="86"/>
        <end position="134"/>
    </location>
</feature>
<keyword evidence="6" id="KW-0863">Zinc-finger</keyword>
<evidence type="ECO:0000259" key="9">
    <source>
        <dbReference type="PROSITE" id="PS51293"/>
    </source>
</evidence>
<dbReference type="InterPro" id="IPR009057">
    <property type="entry name" value="Homeodomain-like_sf"/>
</dbReference>
<dbReference type="Gene3D" id="1.10.10.60">
    <property type="entry name" value="Homeodomain-like"/>
    <property type="match status" value="1"/>
</dbReference>
<dbReference type="STRING" id="88036.D8T2J1"/>
<dbReference type="NCBIfam" id="TIGR01557">
    <property type="entry name" value="myb_SHAQKYF"/>
    <property type="match status" value="1"/>
</dbReference>
<dbReference type="GO" id="GO:0005634">
    <property type="term" value="C:nucleus"/>
    <property type="evidence" value="ECO:0007669"/>
    <property type="project" value="UniProtKB-SubCell"/>
</dbReference>
<keyword evidence="3" id="KW-0238">DNA-binding</keyword>
<dbReference type="FunFam" id="1.10.10.60:FF:000009">
    <property type="entry name" value="transcription factor MYB1R1"/>
    <property type="match status" value="1"/>
</dbReference>
<feature type="domain" description="CCHC-type" evidence="8">
    <location>
        <begin position="3"/>
        <end position="20"/>
    </location>
</feature>
<keyword evidence="6" id="KW-0479">Metal-binding</keyword>
<evidence type="ECO:0000256" key="2">
    <source>
        <dbReference type="ARBA" id="ARBA00023015"/>
    </source>
</evidence>
<gene>
    <name evidence="11" type="ORF">SELMODRAFT_130556</name>
</gene>
<dbReference type="OMA" id="MDQKREN"/>
<dbReference type="PANTHER" id="PTHR44191">
    <property type="entry name" value="TRANSCRIPTION FACTOR KUA1"/>
    <property type="match status" value="1"/>
</dbReference>
<evidence type="ECO:0000256" key="6">
    <source>
        <dbReference type="PROSITE-ProRule" id="PRU00047"/>
    </source>
</evidence>
<dbReference type="InterPro" id="IPR017884">
    <property type="entry name" value="SANT_dom"/>
</dbReference>
<dbReference type="Gramene" id="EFJ09068">
    <property type="protein sequence ID" value="EFJ09068"/>
    <property type="gene ID" value="SELMODRAFT_130556"/>
</dbReference>
<feature type="domain" description="Myb-like" evidence="7">
    <location>
        <begin position="78"/>
        <end position="130"/>
    </location>
</feature>
<dbReference type="PROSITE" id="PS50158">
    <property type="entry name" value="ZF_CCHC"/>
    <property type="match status" value="1"/>
</dbReference>
<evidence type="ECO:0000256" key="3">
    <source>
        <dbReference type="ARBA" id="ARBA00023125"/>
    </source>
</evidence>
<dbReference type="EMBL" id="GL377666">
    <property type="protein sequence ID" value="EFJ09068.1"/>
    <property type="molecule type" value="Genomic_DNA"/>
</dbReference>
<dbReference type="SMART" id="SM00717">
    <property type="entry name" value="SANT"/>
    <property type="match status" value="1"/>
</dbReference>
<dbReference type="PROSITE" id="PS50090">
    <property type="entry name" value="MYB_LIKE"/>
    <property type="match status" value="1"/>
</dbReference>
<keyword evidence="4" id="KW-0804">Transcription</keyword>
<dbReference type="PANTHER" id="PTHR44191:SF62">
    <property type="entry name" value="OS04G0341900 PROTEIN"/>
    <property type="match status" value="1"/>
</dbReference>
<dbReference type="InterPro" id="IPR006447">
    <property type="entry name" value="Myb_dom_plants"/>
</dbReference>
<dbReference type="HOGENOM" id="CLU_038424_6_0_1"/>
<dbReference type="SUPFAM" id="SSF46689">
    <property type="entry name" value="Homeodomain-like"/>
    <property type="match status" value="1"/>
</dbReference>
<dbReference type="OrthoDB" id="118550at2759"/>
<dbReference type="InterPro" id="IPR017930">
    <property type="entry name" value="Myb_dom"/>
</dbReference>
<dbReference type="InParanoid" id="D8T2J1"/>
<dbReference type="PROSITE" id="PS51293">
    <property type="entry name" value="SANT"/>
    <property type="match status" value="1"/>
</dbReference>
<name>D8T2J1_SELML</name>
<organism evidence="12">
    <name type="scientific">Selaginella moellendorffii</name>
    <name type="common">Spikemoss</name>
    <dbReference type="NCBI Taxonomy" id="88036"/>
    <lineage>
        <taxon>Eukaryota</taxon>
        <taxon>Viridiplantae</taxon>
        <taxon>Streptophyta</taxon>
        <taxon>Embryophyta</taxon>
        <taxon>Tracheophyta</taxon>
        <taxon>Lycopodiopsida</taxon>
        <taxon>Selaginellales</taxon>
        <taxon>Selaginellaceae</taxon>
        <taxon>Selaginella</taxon>
    </lineage>
</organism>
<dbReference type="Proteomes" id="UP000001514">
    <property type="component" value="Unassembled WGS sequence"/>
</dbReference>
<evidence type="ECO:0000256" key="4">
    <source>
        <dbReference type="ARBA" id="ARBA00023163"/>
    </source>
</evidence>
<evidence type="ECO:0000256" key="5">
    <source>
        <dbReference type="ARBA" id="ARBA00023242"/>
    </source>
</evidence>
<evidence type="ECO:0000259" key="10">
    <source>
        <dbReference type="PROSITE" id="PS51294"/>
    </source>
</evidence>
<evidence type="ECO:0000313" key="11">
    <source>
        <dbReference type="EMBL" id="EFJ09068.1"/>
    </source>
</evidence>
<sequence>MTRKCSHCGHNGHNSRTCPDRGVRLFGVRLTEGMRKSASMGNLLHYNPSAVTPEPSDSGAIADGYVSDGLVQTSSNARERKKGVPWTEEEHRCFLLGLQKLGKGDWRGIAKNFVTTRTPTQVASHAQKYFIRQSNLSKRKRRSSLFDISPEVV</sequence>
<dbReference type="KEGG" id="smo:SELMODRAFT_130556"/>
<evidence type="ECO:0000313" key="12">
    <source>
        <dbReference type="Proteomes" id="UP000001514"/>
    </source>
</evidence>
<accession>D8T2J1</accession>
<keyword evidence="5" id="KW-0539">Nucleus</keyword>
<reference evidence="11 12" key="1">
    <citation type="journal article" date="2011" name="Science">
        <title>The Selaginella genome identifies genetic changes associated with the evolution of vascular plants.</title>
        <authorList>
            <person name="Banks J.A."/>
            <person name="Nishiyama T."/>
            <person name="Hasebe M."/>
            <person name="Bowman J.L."/>
            <person name="Gribskov M."/>
            <person name="dePamphilis C."/>
            <person name="Albert V.A."/>
            <person name="Aono N."/>
            <person name="Aoyama T."/>
            <person name="Ambrose B.A."/>
            <person name="Ashton N.W."/>
            <person name="Axtell M.J."/>
            <person name="Barker E."/>
            <person name="Barker M.S."/>
            <person name="Bennetzen J.L."/>
            <person name="Bonawitz N.D."/>
            <person name="Chapple C."/>
            <person name="Cheng C."/>
            <person name="Correa L.G."/>
            <person name="Dacre M."/>
            <person name="DeBarry J."/>
            <person name="Dreyer I."/>
            <person name="Elias M."/>
            <person name="Engstrom E.M."/>
            <person name="Estelle M."/>
            <person name="Feng L."/>
            <person name="Finet C."/>
            <person name="Floyd S.K."/>
            <person name="Frommer W.B."/>
            <person name="Fujita T."/>
            <person name="Gramzow L."/>
            <person name="Gutensohn M."/>
            <person name="Harholt J."/>
            <person name="Hattori M."/>
            <person name="Heyl A."/>
            <person name="Hirai T."/>
            <person name="Hiwatashi Y."/>
            <person name="Ishikawa M."/>
            <person name="Iwata M."/>
            <person name="Karol K.G."/>
            <person name="Koehler B."/>
            <person name="Kolukisaoglu U."/>
            <person name="Kubo M."/>
            <person name="Kurata T."/>
            <person name="Lalonde S."/>
            <person name="Li K."/>
            <person name="Li Y."/>
            <person name="Litt A."/>
            <person name="Lyons E."/>
            <person name="Manning G."/>
            <person name="Maruyama T."/>
            <person name="Michael T.P."/>
            <person name="Mikami K."/>
            <person name="Miyazaki S."/>
            <person name="Morinaga S."/>
            <person name="Murata T."/>
            <person name="Mueller-Roeber B."/>
            <person name="Nelson D.R."/>
            <person name="Obara M."/>
            <person name="Oguri Y."/>
            <person name="Olmstead R.G."/>
            <person name="Onodera N."/>
            <person name="Petersen B.L."/>
            <person name="Pils B."/>
            <person name="Prigge M."/>
            <person name="Rensing S.A."/>
            <person name="Riano-Pachon D.M."/>
            <person name="Roberts A.W."/>
            <person name="Sato Y."/>
            <person name="Scheller H.V."/>
            <person name="Schulz B."/>
            <person name="Schulz C."/>
            <person name="Shakirov E.V."/>
            <person name="Shibagaki N."/>
            <person name="Shinohara N."/>
            <person name="Shippen D.E."/>
            <person name="Soerensen I."/>
            <person name="Sotooka R."/>
            <person name="Sugimoto N."/>
            <person name="Sugita M."/>
            <person name="Sumikawa N."/>
            <person name="Tanurdzic M."/>
            <person name="Theissen G."/>
            <person name="Ulvskov P."/>
            <person name="Wakazuki S."/>
            <person name="Weng J.K."/>
            <person name="Willats W.W."/>
            <person name="Wipf D."/>
            <person name="Wolf P.G."/>
            <person name="Yang L."/>
            <person name="Zimmer A.D."/>
            <person name="Zhu Q."/>
            <person name="Mitros T."/>
            <person name="Hellsten U."/>
            <person name="Loque D."/>
            <person name="Otillar R."/>
            <person name="Salamov A."/>
            <person name="Schmutz J."/>
            <person name="Shapiro H."/>
            <person name="Lindquist E."/>
            <person name="Lucas S."/>
            <person name="Rokhsar D."/>
            <person name="Grigoriev I.V."/>
        </authorList>
    </citation>
    <scope>NUCLEOTIDE SEQUENCE [LARGE SCALE GENOMIC DNA]</scope>
</reference>
<feature type="domain" description="HTH myb-type" evidence="10">
    <location>
        <begin position="78"/>
        <end position="134"/>
    </location>
</feature>
<dbReference type="FunCoup" id="D8T2J1">
    <property type="interactions" value="50"/>
</dbReference>
<protein>
    <submittedName>
        <fullName evidence="11">Uncharacterized protein</fullName>
    </submittedName>
</protein>
<feature type="non-terminal residue" evidence="11">
    <location>
        <position position="153"/>
    </location>
</feature>
<dbReference type="AlphaFoldDB" id="D8T2J1"/>
<keyword evidence="2" id="KW-0805">Transcription regulation</keyword>
<dbReference type="Pfam" id="PF00249">
    <property type="entry name" value="Myb_DNA-binding"/>
    <property type="match status" value="1"/>
</dbReference>
<dbReference type="CDD" id="cd00167">
    <property type="entry name" value="SANT"/>
    <property type="match status" value="1"/>
</dbReference>
<evidence type="ECO:0000256" key="1">
    <source>
        <dbReference type="ARBA" id="ARBA00004123"/>
    </source>
</evidence>
<dbReference type="PROSITE" id="PS51294">
    <property type="entry name" value="HTH_MYB"/>
    <property type="match status" value="1"/>
</dbReference>
<dbReference type="eggNOG" id="ENOG502QUPG">
    <property type="taxonomic scope" value="Eukaryota"/>
</dbReference>
<dbReference type="InterPro" id="IPR052245">
    <property type="entry name" value="Plant_Stress_Dev_TF"/>
</dbReference>
<comment type="subcellular location">
    <subcellularLocation>
        <location evidence="1">Nucleus</location>
    </subcellularLocation>
</comment>
<evidence type="ECO:0000259" key="8">
    <source>
        <dbReference type="PROSITE" id="PS50158"/>
    </source>
</evidence>
<keyword evidence="6" id="KW-0862">Zinc</keyword>
<dbReference type="GO" id="GO:0003677">
    <property type="term" value="F:DNA binding"/>
    <property type="evidence" value="ECO:0007669"/>
    <property type="project" value="UniProtKB-KW"/>
</dbReference>
<keyword evidence="12" id="KW-1185">Reference proteome</keyword>
<dbReference type="GO" id="GO:0008270">
    <property type="term" value="F:zinc ion binding"/>
    <property type="evidence" value="ECO:0007669"/>
    <property type="project" value="UniProtKB-KW"/>
</dbReference>
<dbReference type="InterPro" id="IPR001878">
    <property type="entry name" value="Znf_CCHC"/>
</dbReference>
<dbReference type="GO" id="GO:0009739">
    <property type="term" value="P:response to gibberellin"/>
    <property type="evidence" value="ECO:0000318"/>
    <property type="project" value="GO_Central"/>
</dbReference>
<dbReference type="GO" id="GO:0009723">
    <property type="term" value="P:response to ethylene"/>
    <property type="evidence" value="ECO:0000318"/>
    <property type="project" value="GO_Central"/>
</dbReference>
<proteinExistence type="predicted"/>
<dbReference type="InterPro" id="IPR001005">
    <property type="entry name" value="SANT/Myb"/>
</dbReference>
<dbReference type="GO" id="GO:0006355">
    <property type="term" value="P:regulation of DNA-templated transcription"/>
    <property type="evidence" value="ECO:0007669"/>
    <property type="project" value="UniProtKB-ARBA"/>
</dbReference>